<sequence>MGLSRHTNFTVPAAGGHPAARTGCFNPFHPLAYAKNELELKYLDNLNVCMSCDEPYDRFSLVTGCHTLLIPCQSLMCDTNLWMAAKKHPTSDTRSITGKDKEEQKSYRRRRRHKCRRISVNRTYYAYSPNYPNNYTGGIACRWIATCSAGYNCKAECKEIFLPQTPQCAMDVLLISKSGDPQLAAADRYCGAGRVTAVSKDQQLSIGRVWRSQDSNPVHKKLFIFRTVDIPIKPRRQIQMRSDSSAGRQRPFELSLWV</sequence>
<dbReference type="Gene3D" id="2.60.120.290">
    <property type="entry name" value="Spermadhesin, CUB domain"/>
    <property type="match status" value="1"/>
</dbReference>
<proteinExistence type="predicted"/>
<organism evidence="4 5">
    <name type="scientific">Eumeta variegata</name>
    <name type="common">Bagworm moth</name>
    <name type="synonym">Eumeta japonica</name>
    <dbReference type="NCBI Taxonomy" id="151549"/>
    <lineage>
        <taxon>Eukaryota</taxon>
        <taxon>Metazoa</taxon>
        <taxon>Ecdysozoa</taxon>
        <taxon>Arthropoda</taxon>
        <taxon>Hexapoda</taxon>
        <taxon>Insecta</taxon>
        <taxon>Pterygota</taxon>
        <taxon>Neoptera</taxon>
        <taxon>Endopterygota</taxon>
        <taxon>Lepidoptera</taxon>
        <taxon>Glossata</taxon>
        <taxon>Ditrysia</taxon>
        <taxon>Tineoidea</taxon>
        <taxon>Psychidae</taxon>
        <taxon>Oiketicinae</taxon>
        <taxon>Eumeta</taxon>
    </lineage>
</organism>
<dbReference type="InterPro" id="IPR000859">
    <property type="entry name" value="CUB_dom"/>
</dbReference>
<keyword evidence="1" id="KW-1015">Disulfide bond</keyword>
<keyword evidence="5" id="KW-1185">Reference proteome</keyword>
<protein>
    <recommendedName>
        <fullName evidence="3">CUB domain-containing protein</fullName>
    </recommendedName>
</protein>
<evidence type="ECO:0000313" key="4">
    <source>
        <dbReference type="EMBL" id="GBP20837.1"/>
    </source>
</evidence>
<dbReference type="OrthoDB" id="6380398at2759"/>
<evidence type="ECO:0000256" key="1">
    <source>
        <dbReference type="ARBA" id="ARBA00023157"/>
    </source>
</evidence>
<accession>A0A4C1U3Z8</accession>
<dbReference type="PROSITE" id="PS01180">
    <property type="entry name" value="CUB"/>
    <property type="match status" value="1"/>
</dbReference>
<dbReference type="EMBL" id="BGZK01000123">
    <property type="protein sequence ID" value="GBP20837.1"/>
    <property type="molecule type" value="Genomic_DNA"/>
</dbReference>
<dbReference type="InterPro" id="IPR035914">
    <property type="entry name" value="Sperma_CUB_dom_sf"/>
</dbReference>
<comment type="caution">
    <text evidence="2">Lacks conserved residue(s) required for the propagation of feature annotation.</text>
</comment>
<gene>
    <name evidence="4" type="ORF">EVAR_80654_1</name>
</gene>
<dbReference type="SUPFAM" id="SSF49854">
    <property type="entry name" value="Spermadhesin, CUB domain"/>
    <property type="match status" value="1"/>
</dbReference>
<dbReference type="STRING" id="151549.A0A4C1U3Z8"/>
<dbReference type="AlphaFoldDB" id="A0A4C1U3Z8"/>
<evidence type="ECO:0000313" key="5">
    <source>
        <dbReference type="Proteomes" id="UP000299102"/>
    </source>
</evidence>
<evidence type="ECO:0000259" key="3">
    <source>
        <dbReference type="PROSITE" id="PS01180"/>
    </source>
</evidence>
<evidence type="ECO:0000256" key="2">
    <source>
        <dbReference type="PROSITE-ProRule" id="PRU00059"/>
    </source>
</evidence>
<dbReference type="Pfam" id="PF00431">
    <property type="entry name" value="CUB"/>
    <property type="match status" value="1"/>
</dbReference>
<dbReference type="Proteomes" id="UP000299102">
    <property type="component" value="Unassembled WGS sequence"/>
</dbReference>
<name>A0A4C1U3Z8_EUMVA</name>
<reference evidence="4 5" key="1">
    <citation type="journal article" date="2019" name="Commun. Biol.">
        <title>The bagworm genome reveals a unique fibroin gene that provides high tensile strength.</title>
        <authorList>
            <person name="Kono N."/>
            <person name="Nakamura H."/>
            <person name="Ohtoshi R."/>
            <person name="Tomita M."/>
            <person name="Numata K."/>
            <person name="Arakawa K."/>
        </authorList>
    </citation>
    <scope>NUCLEOTIDE SEQUENCE [LARGE SCALE GENOMIC DNA]</scope>
</reference>
<feature type="domain" description="CUB" evidence="3">
    <location>
        <begin position="115"/>
        <end position="258"/>
    </location>
</feature>
<comment type="caution">
    <text evidence="4">The sequence shown here is derived from an EMBL/GenBank/DDBJ whole genome shotgun (WGS) entry which is preliminary data.</text>
</comment>